<dbReference type="EMBL" id="BTGB01000009">
    <property type="protein sequence ID" value="GMM48514.1"/>
    <property type="molecule type" value="Genomic_DNA"/>
</dbReference>
<dbReference type="PANTHER" id="PTHR43981">
    <property type="entry name" value="ENOYL-[ACYL-CARRIER-PROTEIN] REDUCTASE, MITOCHONDRIAL"/>
    <property type="match status" value="1"/>
</dbReference>
<dbReference type="Gene3D" id="3.40.50.720">
    <property type="entry name" value="NAD(P)-binding Rossmann-like Domain"/>
    <property type="match status" value="1"/>
</dbReference>
<evidence type="ECO:0000256" key="6">
    <source>
        <dbReference type="ARBA" id="ARBA00022946"/>
    </source>
</evidence>
<keyword evidence="7" id="KW-0560">Oxidoreductase</keyword>
<dbReference type="Gene3D" id="3.90.180.10">
    <property type="entry name" value="Medium-chain alcohol dehydrogenases, catalytic domain"/>
    <property type="match status" value="1"/>
</dbReference>
<dbReference type="InterPro" id="IPR051034">
    <property type="entry name" value="Mito_Enoyl-ACP_Reductase"/>
</dbReference>
<evidence type="ECO:0000256" key="8">
    <source>
        <dbReference type="ARBA" id="ARBA00023098"/>
    </source>
</evidence>
<dbReference type="SMART" id="SM00829">
    <property type="entry name" value="PKS_ER"/>
    <property type="match status" value="1"/>
</dbReference>
<keyword evidence="10" id="KW-0275">Fatty acid biosynthesis</keyword>
<gene>
    <name evidence="14" type="ORF">DAPK24_051120</name>
</gene>
<evidence type="ECO:0000256" key="10">
    <source>
        <dbReference type="ARBA" id="ARBA00023160"/>
    </source>
</evidence>
<dbReference type="EC" id="1.3.1.104" evidence="11"/>
<evidence type="ECO:0000259" key="13">
    <source>
        <dbReference type="SMART" id="SM00829"/>
    </source>
</evidence>
<sequence>MFTSIFTRAIKQSPASIRMMSTNSSITARAIIYSSYGEPIDEIKCHSYNINLNELNENQVVVQSLATPINPSDINQIQGVYPSRPSISIDSLPNLLKPSSVSGNEGLFKVIAIGSNVKNLKINDWCIPLNVNYGTWCTHKLSNENELIKINENLSINQAATIAVNPSSAYQMLTYYEKLNPDDWFVQNGANSQVGRAAIQIAKSRGINSINVVRNRDNIDELKKDLYSIGATKVITDEENESKEFSKEIKSWLNGKEIKLGLNCVGGPSATGLIRKLGNSGTLLTYGGMSMKPVTVPTGLLIFKNLNIKGFWITGNIKSIPNSRIDTINEVTKLIESGVLTEQKYNETELNLDSLTDDQLLEAFINALKNSKSGKQIIKFN</sequence>
<dbReference type="GO" id="GO:0006633">
    <property type="term" value="P:fatty acid biosynthetic process"/>
    <property type="evidence" value="ECO:0007669"/>
    <property type="project" value="UniProtKB-KW"/>
</dbReference>
<keyword evidence="5" id="KW-0521">NADP</keyword>
<keyword evidence="4" id="KW-0276">Fatty acid metabolism</keyword>
<dbReference type="InterPro" id="IPR011032">
    <property type="entry name" value="GroES-like_sf"/>
</dbReference>
<evidence type="ECO:0000256" key="3">
    <source>
        <dbReference type="ARBA" id="ARBA00022516"/>
    </source>
</evidence>
<dbReference type="FunFam" id="3.40.50.720:FF:000112">
    <property type="entry name" value="Enoyl-[acyl-carrier-protein] reductase 1, mitochondrial"/>
    <property type="match status" value="1"/>
</dbReference>
<dbReference type="GO" id="GO:0141148">
    <property type="term" value="F:enoyl-[acyl-carrier-protein] reductase (NADPH) activity"/>
    <property type="evidence" value="ECO:0007669"/>
    <property type="project" value="UniProtKB-EC"/>
</dbReference>
<accession>A0AAV5RD41</accession>
<protein>
    <recommendedName>
        <fullName evidence="11">enoyl-[acyl-carrier-protein] reductase</fullName>
        <ecNumber evidence="11">1.3.1.104</ecNumber>
    </recommendedName>
</protein>
<dbReference type="SUPFAM" id="SSF51735">
    <property type="entry name" value="NAD(P)-binding Rossmann-fold domains"/>
    <property type="match status" value="1"/>
</dbReference>
<keyword evidence="15" id="KW-1185">Reference proteome</keyword>
<dbReference type="GO" id="GO:0005739">
    <property type="term" value="C:mitochondrion"/>
    <property type="evidence" value="ECO:0007669"/>
    <property type="project" value="UniProtKB-SubCell"/>
</dbReference>
<dbReference type="CDD" id="cd08290">
    <property type="entry name" value="ETR"/>
    <property type="match status" value="1"/>
</dbReference>
<dbReference type="InterPro" id="IPR013149">
    <property type="entry name" value="ADH-like_C"/>
</dbReference>
<comment type="similarity">
    <text evidence="2">Belongs to the zinc-containing alcohol dehydrogenase family. Quinone oxidoreductase subfamily.</text>
</comment>
<comment type="subcellular location">
    <subcellularLocation>
        <location evidence="1">Mitochondrion</location>
    </subcellularLocation>
</comment>
<dbReference type="PANTHER" id="PTHR43981:SF2">
    <property type="entry name" value="ENOYL-[ACYL-CARRIER-PROTEIN] REDUCTASE, MITOCHONDRIAL"/>
    <property type="match status" value="1"/>
</dbReference>
<proteinExistence type="inferred from homology"/>
<keyword evidence="6" id="KW-0809">Transit peptide</keyword>
<dbReference type="Pfam" id="PF00107">
    <property type="entry name" value="ADH_zinc_N"/>
    <property type="match status" value="1"/>
</dbReference>
<evidence type="ECO:0000256" key="12">
    <source>
        <dbReference type="ARBA" id="ARBA00048843"/>
    </source>
</evidence>
<name>A0AAV5RD41_PICKL</name>
<comment type="catalytic activity">
    <reaction evidence="12">
        <text>a 2,3-saturated acyl-[ACP] + NADP(+) = a (2E)-enoyl-[ACP] + NADPH + H(+)</text>
        <dbReference type="Rhea" id="RHEA:22564"/>
        <dbReference type="Rhea" id="RHEA-COMP:9925"/>
        <dbReference type="Rhea" id="RHEA-COMP:9926"/>
        <dbReference type="ChEBI" id="CHEBI:15378"/>
        <dbReference type="ChEBI" id="CHEBI:57783"/>
        <dbReference type="ChEBI" id="CHEBI:58349"/>
        <dbReference type="ChEBI" id="CHEBI:78784"/>
        <dbReference type="ChEBI" id="CHEBI:78785"/>
        <dbReference type="EC" id="1.3.1.104"/>
    </reaction>
</comment>
<keyword evidence="9" id="KW-0496">Mitochondrion</keyword>
<reference evidence="14 15" key="1">
    <citation type="journal article" date="2023" name="Elife">
        <title>Identification of key yeast species and microbe-microbe interactions impacting larval growth of Drosophila in the wild.</title>
        <authorList>
            <person name="Mure A."/>
            <person name="Sugiura Y."/>
            <person name="Maeda R."/>
            <person name="Honda K."/>
            <person name="Sakurai N."/>
            <person name="Takahashi Y."/>
            <person name="Watada M."/>
            <person name="Katoh T."/>
            <person name="Gotoh A."/>
            <person name="Gotoh Y."/>
            <person name="Taniguchi I."/>
            <person name="Nakamura K."/>
            <person name="Hayashi T."/>
            <person name="Katayama T."/>
            <person name="Uemura T."/>
            <person name="Hattori Y."/>
        </authorList>
    </citation>
    <scope>NUCLEOTIDE SEQUENCE [LARGE SCALE GENOMIC DNA]</scope>
    <source>
        <strain evidence="14 15">PK-24</strain>
    </source>
</reference>
<comment type="caution">
    <text evidence="14">The sequence shown here is derived from an EMBL/GenBank/DDBJ whole genome shotgun (WGS) entry which is preliminary data.</text>
</comment>
<evidence type="ECO:0000313" key="14">
    <source>
        <dbReference type="EMBL" id="GMM48514.1"/>
    </source>
</evidence>
<evidence type="ECO:0000256" key="11">
    <source>
        <dbReference type="ARBA" id="ARBA00038963"/>
    </source>
</evidence>
<organism evidence="14 15">
    <name type="scientific">Pichia kluyveri</name>
    <name type="common">Yeast</name>
    <dbReference type="NCBI Taxonomy" id="36015"/>
    <lineage>
        <taxon>Eukaryota</taxon>
        <taxon>Fungi</taxon>
        <taxon>Dikarya</taxon>
        <taxon>Ascomycota</taxon>
        <taxon>Saccharomycotina</taxon>
        <taxon>Pichiomycetes</taxon>
        <taxon>Pichiales</taxon>
        <taxon>Pichiaceae</taxon>
        <taxon>Pichia</taxon>
    </lineage>
</organism>
<keyword evidence="3" id="KW-0444">Lipid biosynthesis</keyword>
<dbReference type="InterPro" id="IPR020843">
    <property type="entry name" value="ER"/>
</dbReference>
<keyword evidence="8" id="KW-0443">Lipid metabolism</keyword>
<evidence type="ECO:0000256" key="9">
    <source>
        <dbReference type="ARBA" id="ARBA00023128"/>
    </source>
</evidence>
<evidence type="ECO:0000256" key="1">
    <source>
        <dbReference type="ARBA" id="ARBA00004173"/>
    </source>
</evidence>
<evidence type="ECO:0000256" key="7">
    <source>
        <dbReference type="ARBA" id="ARBA00023002"/>
    </source>
</evidence>
<dbReference type="Proteomes" id="UP001378960">
    <property type="component" value="Unassembled WGS sequence"/>
</dbReference>
<feature type="domain" description="Enoyl reductase (ER)" evidence="13">
    <location>
        <begin position="38"/>
        <end position="378"/>
    </location>
</feature>
<dbReference type="SUPFAM" id="SSF50129">
    <property type="entry name" value="GroES-like"/>
    <property type="match status" value="1"/>
</dbReference>
<evidence type="ECO:0000256" key="2">
    <source>
        <dbReference type="ARBA" id="ARBA00010371"/>
    </source>
</evidence>
<evidence type="ECO:0000256" key="4">
    <source>
        <dbReference type="ARBA" id="ARBA00022832"/>
    </source>
</evidence>
<evidence type="ECO:0000313" key="15">
    <source>
        <dbReference type="Proteomes" id="UP001378960"/>
    </source>
</evidence>
<evidence type="ECO:0000256" key="5">
    <source>
        <dbReference type="ARBA" id="ARBA00022857"/>
    </source>
</evidence>
<dbReference type="AlphaFoldDB" id="A0AAV5RD41"/>
<dbReference type="InterPro" id="IPR036291">
    <property type="entry name" value="NAD(P)-bd_dom_sf"/>
</dbReference>